<keyword evidence="10" id="KW-0456">Lyase</keyword>
<dbReference type="InterPro" id="IPR015887">
    <property type="entry name" value="DNA_glyclase_Znf_dom_DNA_BS"/>
</dbReference>
<dbReference type="RefSeq" id="WP_353865473.1">
    <property type="nucleotide sequence ID" value="NZ_CP088295.1"/>
</dbReference>
<keyword evidence="7" id="KW-0862">Zinc</keyword>
<evidence type="ECO:0000256" key="3">
    <source>
        <dbReference type="ARBA" id="ARBA00022723"/>
    </source>
</evidence>
<keyword evidence="18" id="KW-1185">Reference proteome</keyword>
<evidence type="ECO:0000256" key="10">
    <source>
        <dbReference type="ARBA" id="ARBA00023239"/>
    </source>
</evidence>
<dbReference type="PANTHER" id="PTHR42697">
    <property type="entry name" value="ENDONUCLEASE 8"/>
    <property type="match status" value="1"/>
</dbReference>
<reference evidence="18" key="1">
    <citation type="submission" date="2021-11" db="EMBL/GenBank/DDBJ databases">
        <title>Cultivation dependent microbiological survey of springs from the worlds oldest radium mine currently devoted to the extraction of radon-saturated water.</title>
        <authorList>
            <person name="Kapinusova G."/>
            <person name="Smrhova T."/>
            <person name="Strejcek M."/>
            <person name="Suman J."/>
            <person name="Jani K."/>
            <person name="Pajer P."/>
            <person name="Uhlik O."/>
        </authorList>
    </citation>
    <scope>NUCLEOTIDE SEQUENCE [LARGE SCALE GENOMIC DNA]</scope>
    <source>
        <strain evidence="18">J379</strain>
    </source>
</reference>
<evidence type="ECO:0000256" key="8">
    <source>
        <dbReference type="ARBA" id="ARBA00023125"/>
    </source>
</evidence>
<comment type="catalytic activity">
    <reaction evidence="13">
        <text>2'-deoxyribonucleotide-(2'-deoxyribose 5'-phosphate)-2'-deoxyribonucleotide-DNA = a 3'-end 2'-deoxyribonucleotide-(2,3-dehydro-2,3-deoxyribose 5'-phosphate)-DNA + a 5'-end 5'-phospho-2'-deoxyribonucleoside-DNA + H(+)</text>
        <dbReference type="Rhea" id="RHEA:66592"/>
        <dbReference type="Rhea" id="RHEA-COMP:13180"/>
        <dbReference type="Rhea" id="RHEA-COMP:16897"/>
        <dbReference type="Rhea" id="RHEA-COMP:17067"/>
        <dbReference type="ChEBI" id="CHEBI:15378"/>
        <dbReference type="ChEBI" id="CHEBI:136412"/>
        <dbReference type="ChEBI" id="CHEBI:157695"/>
        <dbReference type="ChEBI" id="CHEBI:167181"/>
        <dbReference type="EC" id="4.2.99.18"/>
    </reaction>
</comment>
<evidence type="ECO:0000256" key="7">
    <source>
        <dbReference type="ARBA" id="ARBA00022833"/>
    </source>
</evidence>
<dbReference type="PROSITE" id="PS51068">
    <property type="entry name" value="FPG_CAT"/>
    <property type="match status" value="1"/>
</dbReference>
<keyword evidence="8" id="KW-0238">DNA-binding</keyword>
<dbReference type="Pfam" id="PF06831">
    <property type="entry name" value="H2TH"/>
    <property type="match status" value="1"/>
</dbReference>
<dbReference type="SUPFAM" id="SSF57716">
    <property type="entry name" value="Glucocorticoid receptor-like (DNA-binding domain)"/>
    <property type="match status" value="1"/>
</dbReference>
<accession>A0ABY5PJZ8</accession>
<keyword evidence="6" id="KW-0378">Hydrolase</keyword>
<evidence type="ECO:0000256" key="12">
    <source>
        <dbReference type="ARBA" id="ARBA00023295"/>
    </source>
</evidence>
<evidence type="ECO:0000313" key="18">
    <source>
        <dbReference type="Proteomes" id="UP001058860"/>
    </source>
</evidence>
<evidence type="ECO:0000256" key="11">
    <source>
        <dbReference type="ARBA" id="ARBA00023268"/>
    </source>
</evidence>
<evidence type="ECO:0000259" key="16">
    <source>
        <dbReference type="PROSITE" id="PS51068"/>
    </source>
</evidence>
<evidence type="ECO:0000256" key="9">
    <source>
        <dbReference type="ARBA" id="ARBA00023204"/>
    </source>
</evidence>
<keyword evidence="4" id="KW-0227">DNA damage</keyword>
<keyword evidence="5 14" id="KW-0863">Zinc-finger</keyword>
<feature type="domain" description="FPG-type" evidence="15">
    <location>
        <begin position="232"/>
        <end position="264"/>
    </location>
</feature>
<evidence type="ECO:0000256" key="14">
    <source>
        <dbReference type="PROSITE-ProRule" id="PRU00391"/>
    </source>
</evidence>
<dbReference type="PROSITE" id="PS51066">
    <property type="entry name" value="ZF_FPG_2"/>
    <property type="match status" value="1"/>
</dbReference>
<dbReference type="EMBL" id="CP088295">
    <property type="protein sequence ID" value="UUY05003.1"/>
    <property type="molecule type" value="Genomic_DNA"/>
</dbReference>
<evidence type="ECO:0000313" key="17">
    <source>
        <dbReference type="EMBL" id="UUY05003.1"/>
    </source>
</evidence>
<evidence type="ECO:0000256" key="5">
    <source>
        <dbReference type="ARBA" id="ARBA00022771"/>
    </source>
</evidence>
<keyword evidence="9" id="KW-0234">DNA repair</keyword>
<dbReference type="SMART" id="SM00898">
    <property type="entry name" value="Fapy_DNA_glyco"/>
    <property type="match status" value="1"/>
</dbReference>
<dbReference type="InterPro" id="IPR015886">
    <property type="entry name" value="H2TH_FPG"/>
</dbReference>
<dbReference type="Gene3D" id="1.10.8.50">
    <property type="match status" value="1"/>
</dbReference>
<proteinExistence type="inferred from homology"/>
<dbReference type="InterPro" id="IPR035937">
    <property type="entry name" value="FPG_N"/>
</dbReference>
<dbReference type="Proteomes" id="UP001058860">
    <property type="component" value="Chromosome"/>
</dbReference>
<evidence type="ECO:0000256" key="2">
    <source>
        <dbReference type="ARBA" id="ARBA00012720"/>
    </source>
</evidence>
<dbReference type="InterPro" id="IPR000214">
    <property type="entry name" value="Znf_DNA_glyclase/AP_lyase"/>
</dbReference>
<dbReference type="PANTHER" id="PTHR42697:SF3">
    <property type="entry name" value="ENDONUCLEASE 8 1"/>
    <property type="match status" value="1"/>
</dbReference>
<comment type="similarity">
    <text evidence="1">Belongs to the FPG family.</text>
</comment>
<organism evidence="17 18">
    <name type="scientific">Svornostia abyssi</name>
    <dbReference type="NCBI Taxonomy" id="2898438"/>
    <lineage>
        <taxon>Bacteria</taxon>
        <taxon>Bacillati</taxon>
        <taxon>Actinomycetota</taxon>
        <taxon>Thermoleophilia</taxon>
        <taxon>Solirubrobacterales</taxon>
        <taxon>Baekduiaceae</taxon>
        <taxon>Svornostia</taxon>
    </lineage>
</organism>
<dbReference type="CDD" id="cd08970">
    <property type="entry name" value="AcNei1_N"/>
    <property type="match status" value="1"/>
</dbReference>
<keyword evidence="11" id="KW-0511">Multifunctional enzyme</keyword>
<feature type="domain" description="Formamidopyrimidine-DNA glycosylase catalytic" evidence="16">
    <location>
        <begin position="1"/>
        <end position="141"/>
    </location>
</feature>
<evidence type="ECO:0000256" key="1">
    <source>
        <dbReference type="ARBA" id="ARBA00009409"/>
    </source>
</evidence>
<dbReference type="SUPFAM" id="SSF46946">
    <property type="entry name" value="S13-like H2TH domain"/>
    <property type="match status" value="1"/>
</dbReference>
<keyword evidence="3" id="KW-0479">Metal-binding</keyword>
<dbReference type="InterPro" id="IPR012319">
    <property type="entry name" value="FPG_cat"/>
</dbReference>
<evidence type="ECO:0000256" key="13">
    <source>
        <dbReference type="ARBA" id="ARBA00044632"/>
    </source>
</evidence>
<keyword evidence="12" id="KW-0326">Glycosidase</keyword>
<gene>
    <name evidence="17" type="ORF">LRS13_05590</name>
</gene>
<name>A0ABY5PJZ8_9ACTN</name>
<dbReference type="PROSITE" id="PS01242">
    <property type="entry name" value="ZF_FPG_1"/>
    <property type="match status" value="1"/>
</dbReference>
<sequence>MPEGHTIHRLARDHRRKLTGGPLAISSPQGRAADAAAVLDGGELRDVDAFGKHLLYRFTTAAGEERTLHVHLGLFGRFRPRRVPPPEPRGQLRLRIVGAEHAADLSGPTACALMDPAEEHALLARLGPDPLRADADPARFLDALARRRISIAQALMDQSVIAGVGNVYRAEALHAERLDPHLPARELGEDRAAALWMRIAAQLADGVEDNRIVTAPGAREKPGRVRRSEAVCVYRRTACWTCGGSISSQKLVGRVLWWCPACQPAAGVSAPASSARR</sequence>
<dbReference type="Gene3D" id="3.20.190.10">
    <property type="entry name" value="MutM-like, N-terminal"/>
    <property type="match status" value="1"/>
</dbReference>
<dbReference type="Pfam" id="PF01149">
    <property type="entry name" value="Fapy_DNA_glyco"/>
    <property type="match status" value="1"/>
</dbReference>
<evidence type="ECO:0000259" key="15">
    <source>
        <dbReference type="PROSITE" id="PS51066"/>
    </source>
</evidence>
<evidence type="ECO:0000256" key="4">
    <source>
        <dbReference type="ARBA" id="ARBA00022763"/>
    </source>
</evidence>
<dbReference type="SMART" id="SM01232">
    <property type="entry name" value="H2TH"/>
    <property type="match status" value="1"/>
</dbReference>
<dbReference type="EC" id="4.2.99.18" evidence="2"/>
<dbReference type="InterPro" id="IPR010979">
    <property type="entry name" value="Ribosomal_uS13-like_H2TH"/>
</dbReference>
<dbReference type="SUPFAM" id="SSF81624">
    <property type="entry name" value="N-terminal domain of MutM-like DNA repair proteins"/>
    <property type="match status" value="1"/>
</dbReference>
<protein>
    <recommendedName>
        <fullName evidence="2">DNA-(apurinic or apyrimidinic site) lyase</fullName>
        <ecNumber evidence="2">4.2.99.18</ecNumber>
    </recommendedName>
</protein>
<evidence type="ECO:0000256" key="6">
    <source>
        <dbReference type="ARBA" id="ARBA00022801"/>
    </source>
</evidence>